<evidence type="ECO:0000313" key="3">
    <source>
        <dbReference type="Proteomes" id="UP001050691"/>
    </source>
</evidence>
<accession>A0AAV5A4I8</accession>
<proteinExistence type="predicted"/>
<feature type="region of interest" description="Disordered" evidence="1">
    <location>
        <begin position="340"/>
        <end position="401"/>
    </location>
</feature>
<comment type="caution">
    <text evidence="2">The sequence shown here is derived from an EMBL/GenBank/DDBJ whole genome shotgun (WGS) entry which is preliminary data.</text>
</comment>
<dbReference type="EMBL" id="BPWL01000002">
    <property type="protein sequence ID" value="GJJ07674.1"/>
    <property type="molecule type" value="Genomic_DNA"/>
</dbReference>
<reference evidence="2" key="1">
    <citation type="submission" date="2021-10" db="EMBL/GenBank/DDBJ databases">
        <title>De novo Genome Assembly of Clathrus columnatus (Basidiomycota, Fungi) Using Illumina and Nanopore Sequence Data.</title>
        <authorList>
            <person name="Ogiso-Tanaka E."/>
            <person name="Itagaki H."/>
            <person name="Hosoya T."/>
            <person name="Hosaka K."/>
        </authorList>
    </citation>
    <scope>NUCLEOTIDE SEQUENCE</scope>
    <source>
        <strain evidence="2">MO-923</strain>
    </source>
</reference>
<name>A0AAV5A4I8_9AGAM</name>
<keyword evidence="3" id="KW-1185">Reference proteome</keyword>
<evidence type="ECO:0000313" key="2">
    <source>
        <dbReference type="EMBL" id="GJJ07674.1"/>
    </source>
</evidence>
<sequence length="401" mass="46427">MSDEGSLYVDEPEDEADEQASGKETTPSRRLKQKEARSKDIKERINFIMEKLKIHRRCLIENTHPNNHIDYAHCLRRAQDRHSTRVPLENEARDFIKGYFRKSQDDFPVIEDTILYKYKLIALEKMEHVPIFRETFPSAPQDIANPNDNVPSSSNQNNNSIDNFTLFHYPYNDFPILQTPVYPHYVIVDAGKKTTKYHEFGTDSRPVPYRFNKRRIPTVIDAEMDFMLSYAAMDDGPAQLDTLIQNQAKTLAKNQSNLTNDQLSELIRNGANVLVDTSLDAIDTLYAQLVEFQTRLATLENQYPEDMIDDLVLLVAVYFQWSTQPPPNFFLDQDSLEPIPVLDRPDDSSPVTRSRQEDSSSSPVTRSRTHFERESKRKRSHDNDNLSTPDPGSNKRRRTEK</sequence>
<evidence type="ECO:0000256" key="1">
    <source>
        <dbReference type="SAM" id="MobiDB-lite"/>
    </source>
</evidence>
<gene>
    <name evidence="2" type="ORF">Clacol_001879</name>
</gene>
<protein>
    <submittedName>
        <fullName evidence="2">Uncharacterized protein</fullName>
    </submittedName>
</protein>
<dbReference type="Proteomes" id="UP001050691">
    <property type="component" value="Unassembled WGS sequence"/>
</dbReference>
<organism evidence="2 3">
    <name type="scientific">Clathrus columnatus</name>
    <dbReference type="NCBI Taxonomy" id="1419009"/>
    <lineage>
        <taxon>Eukaryota</taxon>
        <taxon>Fungi</taxon>
        <taxon>Dikarya</taxon>
        <taxon>Basidiomycota</taxon>
        <taxon>Agaricomycotina</taxon>
        <taxon>Agaricomycetes</taxon>
        <taxon>Phallomycetidae</taxon>
        <taxon>Phallales</taxon>
        <taxon>Clathraceae</taxon>
        <taxon>Clathrus</taxon>
    </lineage>
</organism>
<feature type="region of interest" description="Disordered" evidence="1">
    <location>
        <begin position="1"/>
        <end position="37"/>
    </location>
</feature>
<feature type="compositionally biased region" description="Polar residues" evidence="1">
    <location>
        <begin position="349"/>
        <end position="366"/>
    </location>
</feature>
<dbReference type="AlphaFoldDB" id="A0AAV5A4I8"/>